<keyword evidence="2" id="KW-1185">Reference proteome</keyword>
<name>A0A369B735_9BACL</name>
<evidence type="ECO:0008006" key="3">
    <source>
        <dbReference type="Google" id="ProtNLM"/>
    </source>
</evidence>
<comment type="caution">
    <text evidence="1">The sequence shown here is derived from an EMBL/GenBank/DDBJ whole genome shotgun (WGS) entry which is preliminary data.</text>
</comment>
<protein>
    <recommendedName>
        <fullName evidence="3">Butirosin biosynthesis protein H-like</fullName>
    </recommendedName>
</protein>
<sequence>MVNPAKVKVMTKPELVNIGPLECAASCMATWLNMHGQDYRLFVANYWNVHYEQHTLITSRTPNYYNMDSLYGMAIRADIGRIPDLITEIREGNGVMFICNASGLFYFPRNILTFESVNAKHCVLVYDYNEQTGKFAVIDPIAEFCGEVAAAELEAASVMNNEMLYFSVGSHFDDRSRPLGDKLAMAAERNWISFDKPYIPGGKQALEILERDIETCSGWSEVERKSWVDRNNISIMVFHKLRPMIWESFVSFGQMKETSVITGGEIMEDIKQLWRSLNLCLIRLGRKSDDPHKRETCLEKVAQIKASEMKFLKFLYNELID</sequence>
<organism evidence="1 2">
    <name type="scientific">Fontibacillus phaseoli</name>
    <dbReference type="NCBI Taxonomy" id="1416533"/>
    <lineage>
        <taxon>Bacteria</taxon>
        <taxon>Bacillati</taxon>
        <taxon>Bacillota</taxon>
        <taxon>Bacilli</taxon>
        <taxon>Bacillales</taxon>
        <taxon>Paenibacillaceae</taxon>
        <taxon>Fontibacillus</taxon>
    </lineage>
</organism>
<evidence type="ECO:0000313" key="2">
    <source>
        <dbReference type="Proteomes" id="UP000253090"/>
    </source>
</evidence>
<evidence type="ECO:0000313" key="1">
    <source>
        <dbReference type="EMBL" id="RCX17323.1"/>
    </source>
</evidence>
<dbReference type="OrthoDB" id="2565869at2"/>
<dbReference type="RefSeq" id="WP_114497967.1">
    <property type="nucleotide sequence ID" value="NZ_QPJW01000009.1"/>
</dbReference>
<dbReference type="EMBL" id="QPJW01000009">
    <property type="protein sequence ID" value="RCX17323.1"/>
    <property type="molecule type" value="Genomic_DNA"/>
</dbReference>
<proteinExistence type="predicted"/>
<reference evidence="1 2" key="1">
    <citation type="submission" date="2018-07" db="EMBL/GenBank/DDBJ databases">
        <title>Genomic Encyclopedia of Type Strains, Phase III (KMG-III): the genomes of soil and plant-associated and newly described type strains.</title>
        <authorList>
            <person name="Whitman W."/>
        </authorList>
    </citation>
    <scope>NUCLEOTIDE SEQUENCE [LARGE SCALE GENOMIC DNA]</scope>
    <source>
        <strain evidence="1 2">CECT 8333</strain>
    </source>
</reference>
<dbReference type="Proteomes" id="UP000253090">
    <property type="component" value="Unassembled WGS sequence"/>
</dbReference>
<dbReference type="AlphaFoldDB" id="A0A369B735"/>
<gene>
    <name evidence="1" type="ORF">DFP94_10947</name>
</gene>
<accession>A0A369B735</accession>